<keyword evidence="3" id="KW-1185">Reference proteome</keyword>
<name>A0A371JWF6_9GAMM</name>
<evidence type="ECO:0000313" key="3">
    <source>
        <dbReference type="Proteomes" id="UP000264492"/>
    </source>
</evidence>
<dbReference type="SUPFAM" id="SSF54593">
    <property type="entry name" value="Glyoxalase/Bleomycin resistance protein/Dihydroxybiphenyl dioxygenase"/>
    <property type="match status" value="1"/>
</dbReference>
<feature type="domain" description="VOC" evidence="1">
    <location>
        <begin position="3"/>
        <end position="126"/>
    </location>
</feature>
<gene>
    <name evidence="2" type="ORF">DX914_19030</name>
</gene>
<sequence>MTTKIFVNLPVQSLERSVAFYTQLGYTFNQKFTDENATCMVVSDDIYVMLLVKPFFQTFIDKPIADTHKSVSAIISINAEDRAAVDVLVDKAVAAGAKSPEAKDYGFMYQRGYEDPDGHQWEVFYMDENADPNAIQAG</sequence>
<dbReference type="PANTHER" id="PTHR36503:SF2">
    <property type="entry name" value="BLR2408 PROTEIN"/>
    <property type="match status" value="1"/>
</dbReference>
<dbReference type="PROSITE" id="PS51819">
    <property type="entry name" value="VOC"/>
    <property type="match status" value="1"/>
</dbReference>
<dbReference type="Gene3D" id="3.10.180.10">
    <property type="entry name" value="2,3-Dihydroxybiphenyl 1,2-Dioxygenase, domain 1"/>
    <property type="match status" value="1"/>
</dbReference>
<dbReference type="EMBL" id="QTSU01000005">
    <property type="protein sequence ID" value="RDZ25960.1"/>
    <property type="molecule type" value="Genomic_DNA"/>
</dbReference>
<accession>A0A371JWF6</accession>
<dbReference type="OrthoDB" id="4265398at2"/>
<organism evidence="2 3">
    <name type="scientific">Lysobacter silvisoli</name>
    <dbReference type="NCBI Taxonomy" id="2293254"/>
    <lineage>
        <taxon>Bacteria</taxon>
        <taxon>Pseudomonadati</taxon>
        <taxon>Pseudomonadota</taxon>
        <taxon>Gammaproteobacteria</taxon>
        <taxon>Lysobacterales</taxon>
        <taxon>Lysobacteraceae</taxon>
        <taxon>Lysobacter</taxon>
    </lineage>
</organism>
<dbReference type="InterPro" id="IPR037523">
    <property type="entry name" value="VOC_core"/>
</dbReference>
<dbReference type="PANTHER" id="PTHR36503">
    <property type="entry name" value="BLR2520 PROTEIN"/>
    <property type="match status" value="1"/>
</dbReference>
<dbReference type="Pfam" id="PF22677">
    <property type="entry name" value="Ble-like_N"/>
    <property type="match status" value="1"/>
</dbReference>
<evidence type="ECO:0000313" key="2">
    <source>
        <dbReference type="EMBL" id="RDZ25960.1"/>
    </source>
</evidence>
<dbReference type="AlphaFoldDB" id="A0A371JWF6"/>
<reference evidence="2 3" key="1">
    <citation type="submission" date="2018-08" db="EMBL/GenBank/DDBJ databases">
        <title>Lysobacter sp. zong2l5, whole genome shotgun sequence.</title>
        <authorList>
            <person name="Zhang X."/>
            <person name="Feng G."/>
            <person name="Zhu H."/>
        </authorList>
    </citation>
    <scope>NUCLEOTIDE SEQUENCE [LARGE SCALE GENOMIC DNA]</scope>
    <source>
        <strain evidence="3">zong2l5</strain>
    </source>
</reference>
<comment type="caution">
    <text evidence="2">The sequence shown here is derived from an EMBL/GenBank/DDBJ whole genome shotgun (WGS) entry which is preliminary data.</text>
</comment>
<dbReference type="RefSeq" id="WP_115861794.1">
    <property type="nucleotide sequence ID" value="NZ_QTSU01000005.1"/>
</dbReference>
<dbReference type="InterPro" id="IPR053863">
    <property type="entry name" value="Glyoxy/Ble-like_N"/>
</dbReference>
<evidence type="ECO:0000259" key="1">
    <source>
        <dbReference type="PROSITE" id="PS51819"/>
    </source>
</evidence>
<dbReference type="Proteomes" id="UP000264492">
    <property type="component" value="Unassembled WGS sequence"/>
</dbReference>
<proteinExistence type="predicted"/>
<dbReference type="InterPro" id="IPR029068">
    <property type="entry name" value="Glyas_Bleomycin-R_OHBP_Dase"/>
</dbReference>
<protein>
    <recommendedName>
        <fullName evidence="1">VOC domain-containing protein</fullName>
    </recommendedName>
</protein>